<accession>A0A285T3Z4</accession>
<dbReference type="RefSeq" id="WP_097074059.1">
    <property type="nucleotide sequence ID" value="NZ_OBMQ01000008.1"/>
</dbReference>
<gene>
    <name evidence="1" type="ORF">SAMN05880501_108126</name>
</gene>
<organism evidence="1 2">
    <name type="scientific">Ureibacillus xyleni</name>
    <dbReference type="NCBI Taxonomy" id="614648"/>
    <lineage>
        <taxon>Bacteria</taxon>
        <taxon>Bacillati</taxon>
        <taxon>Bacillota</taxon>
        <taxon>Bacilli</taxon>
        <taxon>Bacillales</taxon>
        <taxon>Caryophanaceae</taxon>
        <taxon>Ureibacillus</taxon>
    </lineage>
</organism>
<evidence type="ECO:0000313" key="1">
    <source>
        <dbReference type="EMBL" id="SOC15679.1"/>
    </source>
</evidence>
<proteinExistence type="predicted"/>
<reference evidence="2" key="1">
    <citation type="submission" date="2017-08" db="EMBL/GenBank/DDBJ databases">
        <authorList>
            <person name="Varghese N."/>
            <person name="Submissions S."/>
        </authorList>
    </citation>
    <scope>NUCLEOTIDE SEQUENCE [LARGE SCALE GENOMIC DNA]</scope>
    <source>
        <strain evidence="2">JC22</strain>
    </source>
</reference>
<dbReference type="Proteomes" id="UP000219636">
    <property type="component" value="Unassembled WGS sequence"/>
</dbReference>
<protein>
    <submittedName>
        <fullName evidence="1">Uncharacterized protein</fullName>
    </submittedName>
</protein>
<keyword evidence="2" id="KW-1185">Reference proteome</keyword>
<dbReference type="OrthoDB" id="8446429at2"/>
<dbReference type="EMBL" id="OBMQ01000008">
    <property type="protein sequence ID" value="SOC15679.1"/>
    <property type="molecule type" value="Genomic_DNA"/>
</dbReference>
<evidence type="ECO:0000313" key="2">
    <source>
        <dbReference type="Proteomes" id="UP000219636"/>
    </source>
</evidence>
<name>A0A285T3Z4_9BACL</name>
<dbReference type="AlphaFoldDB" id="A0A285T3Z4"/>
<sequence length="227" mass="26797">MENEKGSKLQIQHYVNHQTKEMNNAIIMSSPSLLTFLDKELQITWYSPLEENNHKEYRNEFLTLFEDWKDKRSILETFWTRQGPQWDGFAVVQGKNNQKGLLLVEAKAHVNEMKSKSKAVDGKSKMLIESTLEEVKQIFNSHASLDIWLNQYYQLANRLAYLYILNEKLGIPTWLILCNFVEDRSYKPTTLDEWLKHYQEVYSKMDIHRNTSLFNQIITIYPKGAAK</sequence>